<dbReference type="AlphaFoldDB" id="A0A1I5LIZ7"/>
<evidence type="ECO:0000313" key="5">
    <source>
        <dbReference type="Proteomes" id="UP000242243"/>
    </source>
</evidence>
<dbReference type="InterPro" id="IPR046865">
    <property type="entry name" value="FapA_b_solenoid"/>
</dbReference>
<accession>A0A1I5LIZ7</accession>
<name>A0A1I5LIZ7_9BACI</name>
<dbReference type="OrthoDB" id="9816426at2"/>
<evidence type="ECO:0000313" key="6">
    <source>
        <dbReference type="Proteomes" id="UP000321547"/>
    </source>
</evidence>
<dbReference type="Proteomes" id="UP000321547">
    <property type="component" value="Unassembled WGS sequence"/>
</dbReference>
<keyword evidence="1" id="KW-0175">Coiled coil</keyword>
<reference evidence="4 5" key="1">
    <citation type="submission" date="2016-10" db="EMBL/GenBank/DDBJ databases">
        <authorList>
            <person name="de Groot N.N."/>
        </authorList>
    </citation>
    <scope>NUCLEOTIDE SEQUENCE [LARGE SCALE GENOMIC DNA]</scope>
    <source>
        <strain evidence="4 5">DSM 17073</strain>
    </source>
</reference>
<feature type="coiled-coil region" evidence="1">
    <location>
        <begin position="329"/>
        <end position="404"/>
    </location>
</feature>
<gene>
    <name evidence="3" type="ORF">HHA03_03280</name>
    <name evidence="4" type="ORF">SAMN05421839_10296</name>
</gene>
<dbReference type="Pfam" id="PF03961">
    <property type="entry name" value="FapA"/>
    <property type="match status" value="1"/>
</dbReference>
<dbReference type="EMBL" id="FOXC01000002">
    <property type="protein sequence ID" value="SFO97349.1"/>
    <property type="molecule type" value="Genomic_DNA"/>
</dbReference>
<dbReference type="Pfam" id="PF20250">
    <property type="entry name" value="FapA_N"/>
    <property type="match status" value="1"/>
</dbReference>
<dbReference type="PANTHER" id="PTHR38032">
    <property type="entry name" value="POLYMERASE-RELATED"/>
    <property type="match status" value="1"/>
</dbReference>
<reference evidence="3 6" key="2">
    <citation type="submission" date="2019-07" db="EMBL/GenBank/DDBJ databases">
        <title>Whole genome shotgun sequence of Halolactibacillus halophilus NBRC 100868.</title>
        <authorList>
            <person name="Hosoyama A."/>
            <person name="Uohara A."/>
            <person name="Ohji S."/>
            <person name="Ichikawa N."/>
        </authorList>
    </citation>
    <scope>NUCLEOTIDE SEQUENCE [LARGE SCALE GENOMIC DNA]</scope>
    <source>
        <strain evidence="3 6">NBRC 100868</strain>
    </source>
</reference>
<dbReference type="STRING" id="306540.SAMN05421839_10296"/>
<dbReference type="EMBL" id="BJWI01000002">
    <property type="protein sequence ID" value="GEM00796.1"/>
    <property type="molecule type" value="Genomic_DNA"/>
</dbReference>
<dbReference type="Proteomes" id="UP000242243">
    <property type="component" value="Unassembled WGS sequence"/>
</dbReference>
<dbReference type="PANTHER" id="PTHR38032:SF1">
    <property type="entry name" value="RNA-BINDING PROTEIN KHPB N-TERMINAL DOMAIN-CONTAINING PROTEIN"/>
    <property type="match status" value="1"/>
</dbReference>
<evidence type="ECO:0000256" key="1">
    <source>
        <dbReference type="SAM" id="Coils"/>
    </source>
</evidence>
<protein>
    <recommendedName>
        <fullName evidence="2">Flagellar Assembly Protein A N-terminal region domain-containing protein</fullName>
    </recommendedName>
</protein>
<organism evidence="4 5">
    <name type="scientific">Halolactibacillus halophilus</name>
    <dbReference type="NCBI Taxonomy" id="306540"/>
    <lineage>
        <taxon>Bacteria</taxon>
        <taxon>Bacillati</taxon>
        <taxon>Bacillota</taxon>
        <taxon>Bacilli</taxon>
        <taxon>Bacillales</taxon>
        <taxon>Bacillaceae</taxon>
        <taxon>Halolactibacillus</taxon>
    </lineage>
</organism>
<dbReference type="InterPro" id="IPR046866">
    <property type="entry name" value="FapA_N"/>
</dbReference>
<sequence>MVAFDDFFDVTITEDELSVQLILNKAWPEEEIEMDTIKRWLKSHKIQAGLKEETLLSITEKDQALVFPVLIAEGETAVDGQDGTIRFLTKDSDTVNIEERESFKDIHKIPTVEKDEKIAVITRPTKEKNGYKVTGKVIHGKKGKAVKFTAGDNVYFDEETLSFYSSTIGKPSIGRTKISVFNTYEVNEDLSMKTGNVKFEGSVTVRGNVPEGYAVEAVGDIYIYGLVEASHIKAGGSIHISEGVVGMKKGHIEAGVDVNIGYINQATVHAGQNINVSNSILHSECTAQSHIYCQAGHIIGGVCSAGESIEAKDIGNKMDTKTTVAIAVNQKSMELLKQLELARETLLEDEKKLKKLGAGLKAKAQADGLSSKERILLLKQRNTLQLTEDKLSKIEDKKANLTVSIGKENEATLIAKGTLYPNVELCFGKYQETTKKEYKYSCAHLEEGEILITPIKRHGA</sequence>
<feature type="domain" description="Flagellar Assembly Protein A N-terminal region" evidence="2">
    <location>
        <begin position="8"/>
        <end position="173"/>
    </location>
</feature>
<dbReference type="RefSeq" id="WP_089829696.1">
    <property type="nucleotide sequence ID" value="NZ_BJWI01000002.1"/>
</dbReference>
<dbReference type="InterPro" id="IPR005646">
    <property type="entry name" value="FapA"/>
</dbReference>
<evidence type="ECO:0000313" key="3">
    <source>
        <dbReference type="EMBL" id="GEM00796.1"/>
    </source>
</evidence>
<keyword evidence="6" id="KW-1185">Reference proteome</keyword>
<evidence type="ECO:0000259" key="2">
    <source>
        <dbReference type="Pfam" id="PF20250"/>
    </source>
</evidence>
<evidence type="ECO:0000313" key="4">
    <source>
        <dbReference type="EMBL" id="SFO97349.1"/>
    </source>
</evidence>
<proteinExistence type="predicted"/>